<protein>
    <submittedName>
        <fullName evidence="1">Uncharacterized protein</fullName>
    </submittedName>
</protein>
<dbReference type="EMBL" id="CP039352">
    <property type="protein sequence ID" value="QCE04454.1"/>
    <property type="molecule type" value="Genomic_DNA"/>
</dbReference>
<keyword evidence="2" id="KW-1185">Reference proteome</keyword>
<dbReference type="Proteomes" id="UP000501690">
    <property type="component" value="Linkage Group LG8"/>
</dbReference>
<evidence type="ECO:0000313" key="2">
    <source>
        <dbReference type="Proteomes" id="UP000501690"/>
    </source>
</evidence>
<gene>
    <name evidence="1" type="ORF">DEO72_LG8g2490</name>
</gene>
<reference evidence="1 2" key="1">
    <citation type="submission" date="2019-04" db="EMBL/GenBank/DDBJ databases">
        <title>An improved genome assembly and genetic linkage map for asparagus bean, Vigna unguiculata ssp. sesquipedialis.</title>
        <authorList>
            <person name="Xia Q."/>
            <person name="Zhang R."/>
            <person name="Dong Y."/>
        </authorList>
    </citation>
    <scope>NUCLEOTIDE SEQUENCE [LARGE SCALE GENOMIC DNA]</scope>
    <source>
        <tissue evidence="1">Leaf</tissue>
    </source>
</reference>
<accession>A0A4D6MUM6</accession>
<sequence>MVMMAEQGKSRKQHLLSALSHVSRRESRFGGEWAPEGTPATSEIVGSSLQQARLCGCEEKWCRHVVTRGRICPCLVVGRKEGKDASPPIKLLAVVDIVARAPRWPERVQRRWVRFVGAVR</sequence>
<evidence type="ECO:0000313" key="1">
    <source>
        <dbReference type="EMBL" id="QCE04454.1"/>
    </source>
</evidence>
<dbReference type="AlphaFoldDB" id="A0A4D6MUM6"/>
<proteinExistence type="predicted"/>
<name>A0A4D6MUM6_VIGUN</name>
<organism evidence="1 2">
    <name type="scientific">Vigna unguiculata</name>
    <name type="common">Cowpea</name>
    <dbReference type="NCBI Taxonomy" id="3917"/>
    <lineage>
        <taxon>Eukaryota</taxon>
        <taxon>Viridiplantae</taxon>
        <taxon>Streptophyta</taxon>
        <taxon>Embryophyta</taxon>
        <taxon>Tracheophyta</taxon>
        <taxon>Spermatophyta</taxon>
        <taxon>Magnoliopsida</taxon>
        <taxon>eudicotyledons</taxon>
        <taxon>Gunneridae</taxon>
        <taxon>Pentapetalae</taxon>
        <taxon>rosids</taxon>
        <taxon>fabids</taxon>
        <taxon>Fabales</taxon>
        <taxon>Fabaceae</taxon>
        <taxon>Papilionoideae</taxon>
        <taxon>50 kb inversion clade</taxon>
        <taxon>NPAAA clade</taxon>
        <taxon>indigoferoid/millettioid clade</taxon>
        <taxon>Phaseoleae</taxon>
        <taxon>Vigna</taxon>
    </lineage>
</organism>